<dbReference type="EMBL" id="JABBFR010000003">
    <property type="protein sequence ID" value="MBT0723454.1"/>
    <property type="molecule type" value="Genomic_DNA"/>
</dbReference>
<dbReference type="InterPro" id="IPR045584">
    <property type="entry name" value="Pilin-like"/>
</dbReference>
<dbReference type="RefSeq" id="WP_214236163.1">
    <property type="nucleotide sequence ID" value="NZ_JABBFR010000003.1"/>
</dbReference>
<comment type="caution">
    <text evidence="3">The sequence shown here is derived from an EMBL/GenBank/DDBJ whole genome shotgun (WGS) entry which is preliminary data.</text>
</comment>
<gene>
    <name evidence="3" type="ORF">HH682_03135</name>
</gene>
<name>A0ABS5STN0_9GAMM</name>
<organism evidence="3 4">
    <name type="scientific">Rosenbergiella gaditana</name>
    <dbReference type="NCBI Taxonomy" id="2726987"/>
    <lineage>
        <taxon>Bacteria</taxon>
        <taxon>Pseudomonadati</taxon>
        <taxon>Pseudomonadota</taxon>
        <taxon>Gammaproteobacteria</taxon>
        <taxon>Enterobacterales</taxon>
        <taxon>Erwiniaceae</taxon>
        <taxon>Rosenbergiella</taxon>
    </lineage>
</organism>
<dbReference type="NCBIfam" id="TIGR02532">
    <property type="entry name" value="IV_pilin_GFxxxE"/>
    <property type="match status" value="1"/>
</dbReference>
<keyword evidence="4" id="KW-1185">Reference proteome</keyword>
<keyword evidence="2" id="KW-0472">Membrane</keyword>
<dbReference type="Gene3D" id="3.30.700.10">
    <property type="entry name" value="Glycoprotein, Type 4 Pilin"/>
    <property type="match status" value="1"/>
</dbReference>
<reference evidence="3 4" key="1">
    <citation type="submission" date="2020-04" db="EMBL/GenBank/DDBJ databases">
        <title>Genome sequencing of Rosenbergiella species.</title>
        <authorList>
            <person name="Alvarez-Perez S."/>
            <person name="Lievens B."/>
        </authorList>
    </citation>
    <scope>NUCLEOTIDE SEQUENCE [LARGE SCALE GENOMIC DNA]</scope>
    <source>
        <strain evidence="3 4">S61</strain>
    </source>
</reference>
<proteinExistence type="predicted"/>
<dbReference type="InterPro" id="IPR012902">
    <property type="entry name" value="N_methyl_site"/>
</dbReference>
<evidence type="ECO:0000256" key="1">
    <source>
        <dbReference type="ARBA" id="ARBA00004167"/>
    </source>
</evidence>
<comment type="subcellular location">
    <subcellularLocation>
        <location evidence="1">Membrane</location>
        <topology evidence="1">Single-pass membrane protein</topology>
    </subcellularLocation>
</comment>
<accession>A0ABS5STN0</accession>
<feature type="transmembrane region" description="Helical" evidence="2">
    <location>
        <begin position="12"/>
        <end position="31"/>
    </location>
</feature>
<protein>
    <submittedName>
        <fullName evidence="3">Prepilin-type N-terminal cleavage/methylation domain-containing protein</fullName>
    </submittedName>
</protein>
<dbReference type="SUPFAM" id="SSF54523">
    <property type="entry name" value="Pili subunits"/>
    <property type="match status" value="1"/>
</dbReference>
<dbReference type="Proteomes" id="UP000790096">
    <property type="component" value="Unassembled WGS sequence"/>
</dbReference>
<sequence>MRSTSCSSHAGFTLLEMLIVLAITAILTGLGSQSLTQWQQRQQVKASASDLTHFLNRLRQQATGYNLTISFTEQLSAGESGVRAESEPRAGLAHQWTWTPLSPEVKILAIVGEPRFFGKHGTAWPGSFEVGNGVTRWRVIISTHGRVRYCQSHERGCQ</sequence>
<dbReference type="Pfam" id="PF07963">
    <property type="entry name" value="N_methyl"/>
    <property type="match status" value="1"/>
</dbReference>
<evidence type="ECO:0000313" key="3">
    <source>
        <dbReference type="EMBL" id="MBT0723454.1"/>
    </source>
</evidence>
<keyword evidence="2" id="KW-0812">Transmembrane</keyword>
<evidence type="ECO:0000313" key="4">
    <source>
        <dbReference type="Proteomes" id="UP000790096"/>
    </source>
</evidence>
<keyword evidence="2" id="KW-1133">Transmembrane helix</keyword>
<evidence type="ECO:0000256" key="2">
    <source>
        <dbReference type="SAM" id="Phobius"/>
    </source>
</evidence>